<keyword evidence="8" id="KW-0378">Hydrolase</keyword>
<dbReference type="InterPro" id="IPR019591">
    <property type="entry name" value="Mrp/NBP35_ATP-bd"/>
</dbReference>
<evidence type="ECO:0000256" key="8">
    <source>
        <dbReference type="HAMAP-Rule" id="MF_02040"/>
    </source>
</evidence>
<organism evidence="9 12">
    <name type="scientific">Thermoproteota archaeon</name>
    <dbReference type="NCBI Taxonomy" id="2056631"/>
    <lineage>
        <taxon>Archaea</taxon>
        <taxon>Thermoproteota</taxon>
    </lineage>
</organism>
<dbReference type="HAMAP" id="MF_02040">
    <property type="entry name" value="Mrp_NBP35"/>
    <property type="match status" value="1"/>
</dbReference>
<evidence type="ECO:0000256" key="6">
    <source>
        <dbReference type="ARBA" id="ARBA00058094"/>
    </source>
</evidence>
<evidence type="ECO:0000256" key="1">
    <source>
        <dbReference type="ARBA" id="ARBA00022723"/>
    </source>
</evidence>
<dbReference type="EMBL" id="QMQX01000011">
    <property type="protein sequence ID" value="RLE53431.1"/>
    <property type="molecule type" value="Genomic_DNA"/>
</dbReference>
<dbReference type="InterPro" id="IPR027417">
    <property type="entry name" value="P-loop_NTPase"/>
</dbReference>
<evidence type="ECO:0000313" key="12">
    <source>
        <dbReference type="Proteomes" id="UP000278475"/>
    </source>
</evidence>
<evidence type="ECO:0000313" key="10">
    <source>
        <dbReference type="EMBL" id="RLE53431.1"/>
    </source>
</evidence>
<dbReference type="SUPFAM" id="SSF52540">
    <property type="entry name" value="P-loop containing nucleoside triphosphate hydrolases"/>
    <property type="match status" value="1"/>
</dbReference>
<reference evidence="11 12" key="1">
    <citation type="submission" date="2018-06" db="EMBL/GenBank/DDBJ databases">
        <title>Extensive metabolic versatility and redundancy in microbially diverse, dynamic hydrothermal sediments.</title>
        <authorList>
            <person name="Dombrowski N."/>
            <person name="Teske A."/>
            <person name="Baker B.J."/>
        </authorList>
    </citation>
    <scope>NUCLEOTIDE SEQUENCE [LARGE SCALE GENOMIC DNA]</scope>
    <source>
        <strain evidence="10">B34_G17</strain>
        <strain evidence="9">B66_G16</strain>
    </source>
</reference>
<evidence type="ECO:0000256" key="7">
    <source>
        <dbReference type="ARBA" id="ARBA00074706"/>
    </source>
</evidence>
<evidence type="ECO:0000256" key="5">
    <source>
        <dbReference type="ARBA" id="ARBA00023014"/>
    </source>
</evidence>
<feature type="binding site" evidence="8">
    <location>
        <begin position="23"/>
        <end position="30"/>
    </location>
    <ligand>
        <name>ATP</name>
        <dbReference type="ChEBI" id="CHEBI:30616"/>
    </ligand>
</feature>
<evidence type="ECO:0000256" key="3">
    <source>
        <dbReference type="ARBA" id="ARBA00022840"/>
    </source>
</evidence>
<evidence type="ECO:0000256" key="4">
    <source>
        <dbReference type="ARBA" id="ARBA00023004"/>
    </source>
</evidence>
<dbReference type="CDD" id="cd02037">
    <property type="entry name" value="Mrp_NBP35"/>
    <property type="match status" value="1"/>
</dbReference>
<protein>
    <recommendedName>
        <fullName evidence="7 8">Iron-sulfur cluster carrier protein</fullName>
    </recommendedName>
</protein>
<comment type="caution">
    <text evidence="9">The sequence shown here is derived from an EMBL/GenBank/DDBJ whole genome shotgun (WGS) entry which is preliminary data.</text>
</comment>
<evidence type="ECO:0000313" key="9">
    <source>
        <dbReference type="EMBL" id="RLE50683.1"/>
    </source>
</evidence>
<dbReference type="GO" id="GO:0140663">
    <property type="term" value="F:ATP-dependent FeS chaperone activity"/>
    <property type="evidence" value="ECO:0007669"/>
    <property type="project" value="InterPro"/>
</dbReference>
<keyword evidence="5 8" id="KW-0411">Iron-sulfur</keyword>
<dbReference type="GO" id="GO:0016226">
    <property type="term" value="P:iron-sulfur cluster assembly"/>
    <property type="evidence" value="ECO:0007669"/>
    <property type="project" value="InterPro"/>
</dbReference>
<dbReference type="GO" id="GO:0046872">
    <property type="term" value="F:metal ion binding"/>
    <property type="evidence" value="ECO:0007669"/>
    <property type="project" value="UniProtKB-KW"/>
</dbReference>
<keyword evidence="4 8" id="KW-0408">Iron</keyword>
<gene>
    <name evidence="9" type="ORF">DRJ31_00490</name>
    <name evidence="10" type="ORF">DRJ33_01040</name>
</gene>
<dbReference type="GO" id="GO:0016887">
    <property type="term" value="F:ATP hydrolysis activity"/>
    <property type="evidence" value="ECO:0007669"/>
    <property type="project" value="UniProtKB-UniRule"/>
</dbReference>
<keyword evidence="3 8" id="KW-0067">ATP-binding</keyword>
<dbReference type="GO" id="GO:0005829">
    <property type="term" value="C:cytosol"/>
    <property type="evidence" value="ECO:0007669"/>
    <property type="project" value="TreeGrafter"/>
</dbReference>
<evidence type="ECO:0000313" key="11">
    <source>
        <dbReference type="Proteomes" id="UP000272051"/>
    </source>
</evidence>
<keyword evidence="2 8" id="KW-0547">Nucleotide-binding</keyword>
<dbReference type="Proteomes" id="UP000278475">
    <property type="component" value="Unassembled WGS sequence"/>
</dbReference>
<dbReference type="EMBL" id="QMQV01000002">
    <property type="protein sequence ID" value="RLE50683.1"/>
    <property type="molecule type" value="Genomic_DNA"/>
</dbReference>
<dbReference type="FunFam" id="3.40.50.300:FF:001119">
    <property type="entry name" value="Iron-sulfur cluster carrier protein"/>
    <property type="match status" value="1"/>
</dbReference>
<comment type="subunit">
    <text evidence="8">Homodimer.</text>
</comment>
<comment type="function">
    <text evidence="6 8">Binds and transfers iron-sulfur (Fe-S) clusters to target apoproteins. Can hydrolyze ATP.</text>
</comment>
<dbReference type="Pfam" id="PF10609">
    <property type="entry name" value="ParA"/>
    <property type="match status" value="1"/>
</dbReference>
<dbReference type="Gene3D" id="3.40.50.300">
    <property type="entry name" value="P-loop containing nucleotide triphosphate hydrolases"/>
    <property type="match status" value="1"/>
</dbReference>
<name>A0A497ETI7_9CREN</name>
<accession>A0A497ETI7</accession>
<evidence type="ECO:0000256" key="2">
    <source>
        <dbReference type="ARBA" id="ARBA00022741"/>
    </source>
</evidence>
<dbReference type="PANTHER" id="PTHR23264">
    <property type="entry name" value="NUCLEOTIDE-BINDING PROTEIN NBP35 YEAST -RELATED"/>
    <property type="match status" value="1"/>
</dbReference>
<comment type="similarity">
    <text evidence="8">Belongs to the Mrp/NBP35 ATP-binding proteins family.</text>
</comment>
<dbReference type="AlphaFoldDB" id="A0A497ETI7"/>
<dbReference type="GO" id="GO:0051536">
    <property type="term" value="F:iron-sulfur cluster binding"/>
    <property type="evidence" value="ECO:0007669"/>
    <property type="project" value="UniProtKB-UniRule"/>
</dbReference>
<dbReference type="GO" id="GO:0005524">
    <property type="term" value="F:ATP binding"/>
    <property type="evidence" value="ECO:0007669"/>
    <property type="project" value="UniProtKB-UniRule"/>
</dbReference>
<dbReference type="InterPro" id="IPR033756">
    <property type="entry name" value="YlxH/NBP35"/>
</dbReference>
<dbReference type="PANTHER" id="PTHR23264:SF19">
    <property type="entry name" value="CYTOSOLIC FE-S CLUSTER ASSEMBLY FACTOR NUBP2"/>
    <property type="match status" value="1"/>
</dbReference>
<keyword evidence="1 8" id="KW-0479">Metal-binding</keyword>
<sequence length="273" mass="29527">MEEKKKIQEQMSKIKHKIAVMSGKGGVGKSTLTVNLAFATRLRGYDVGILDADIHGPSVPKILGVRGGVLEVLEGEKAIIPVFGPMNIKVVSVEFLLPRDETPVIWRGPLKSRAINEFLGEIRWGYLDFLYIDLPPGTGDEPLTVAQSIPDMDGVVIVTIPSEVSQIVVKKAVVFAKQLNLPVIGIIENMSGFICPHCGAEVNVFKVGGGEKIARELDVPFLGKIPLDIALVEACDAGEPYLIKHHESKAAKAITEIADKIIAFAEKKSSKQA</sequence>
<dbReference type="Proteomes" id="UP000272051">
    <property type="component" value="Unassembled WGS sequence"/>
</dbReference>
<proteinExistence type="inferred from homology"/>